<dbReference type="RefSeq" id="XP_067690212.1">
    <property type="nucleotide sequence ID" value="XM_067834109.1"/>
</dbReference>
<keyword evidence="3" id="KW-1185">Reference proteome</keyword>
<accession>A0A836FXB3</accession>
<dbReference type="KEGG" id="lenr:94169619"/>
<dbReference type="Proteomes" id="UP000674179">
    <property type="component" value="Chromosome 32"/>
</dbReference>
<dbReference type="EMBL" id="JAFHKP010000032">
    <property type="protein sequence ID" value="KAG5471042.1"/>
    <property type="molecule type" value="Genomic_DNA"/>
</dbReference>
<feature type="compositionally biased region" description="Polar residues" evidence="1">
    <location>
        <begin position="71"/>
        <end position="80"/>
    </location>
</feature>
<name>A0A836FXB3_LEIEN</name>
<proteinExistence type="predicted"/>
<evidence type="ECO:0000313" key="2">
    <source>
        <dbReference type="EMBL" id="KAG5471042.1"/>
    </source>
</evidence>
<evidence type="ECO:0000313" key="3">
    <source>
        <dbReference type="Proteomes" id="UP000674179"/>
    </source>
</evidence>
<evidence type="ECO:0000256" key="1">
    <source>
        <dbReference type="SAM" id="MobiDB-lite"/>
    </source>
</evidence>
<feature type="region of interest" description="Disordered" evidence="1">
    <location>
        <begin position="69"/>
        <end position="94"/>
    </location>
</feature>
<feature type="region of interest" description="Disordered" evidence="1">
    <location>
        <begin position="116"/>
        <end position="194"/>
    </location>
</feature>
<dbReference type="GeneID" id="94169619"/>
<organism evidence="2 3">
    <name type="scientific">Leishmania enriettii</name>
    <dbReference type="NCBI Taxonomy" id="5663"/>
    <lineage>
        <taxon>Eukaryota</taxon>
        <taxon>Discoba</taxon>
        <taxon>Euglenozoa</taxon>
        <taxon>Kinetoplastea</taxon>
        <taxon>Metakinetoplastina</taxon>
        <taxon>Trypanosomatida</taxon>
        <taxon>Trypanosomatidae</taxon>
        <taxon>Leishmaniinae</taxon>
        <taxon>Leishmania</taxon>
    </lineage>
</organism>
<protein>
    <submittedName>
        <fullName evidence="2">Uncharacterized protein</fullName>
    </submittedName>
</protein>
<gene>
    <name evidence="2" type="ORF">CUR178_02349</name>
</gene>
<comment type="caution">
    <text evidence="2">The sequence shown here is derived from an EMBL/GenBank/DDBJ whole genome shotgun (WGS) entry which is preliminary data.</text>
</comment>
<dbReference type="OrthoDB" id="244074at2759"/>
<reference evidence="2 3" key="1">
    <citation type="submission" date="2021-02" db="EMBL/GenBank/DDBJ databases">
        <title>Leishmania (Mundinia) enrietti genome sequencing and assembly.</title>
        <authorList>
            <person name="Almutairi H."/>
            <person name="Gatherer D."/>
        </authorList>
    </citation>
    <scope>NUCLEOTIDE SEQUENCE [LARGE SCALE GENOMIC DNA]</scope>
    <source>
        <strain evidence="2">CUR178</strain>
    </source>
</reference>
<sequence length="612" mass="66369">MDPTVPRGAEWEPVQCDFYHHERANTSLLFVSHRTTDTVGRMLISLVSGDLQASPSKQWHVNEIDEHADPSATTAETAQRTEVPHQVAPEGDYSCVGTERTWKGAATLAALIPPSSQVQGASLPTPLSLSAPTSETETTIAEVSQSSLSQKAPLPPSPWSLSVIDESSSVSTARPSPPPTPLPKSESPAPVSPAHTAAASTRCWQWTTPRHAVDSSFVRRQLALLAHRRVIALLNPHALTCGSYISMFSSGAEYSRLTQCFRAVAVTKRDVVSSWVSLAHCAALCILLPRTMDEKVQLTMALRGNAVPCAVTTEAGNPGRIGTRRHRFQQSSNYTQPNVFARVSEAVRGVYVHRVADNAFEFGVVMHGGHRDSRLLCLLQCLSHWCRVSIEYRSVVLPICASLRSVSLRLCWMPQHGRVTPGSLLPPIKALVEQDWHCLLAAACDSVAEHADAPGGAHQAPSSAKLEENRVPLFPSYNDVALFLARPVASQLRGTDRLLLPHSFAEYIMYQEWGDSDKAATCREAGPDGAPEAQNGHGCAHRPFHPVSGVQKLLRLPNGAVQATMVFADTRVTTVGEHLLAAEMQPRATYRPFVPTLCANVPPFLVVGPEEA</sequence>
<dbReference type="AlphaFoldDB" id="A0A836FXB3"/>
<feature type="compositionally biased region" description="Low complexity" evidence="1">
    <location>
        <begin position="160"/>
        <end position="174"/>
    </location>
</feature>
<feature type="compositionally biased region" description="Polar residues" evidence="1">
    <location>
        <begin position="116"/>
        <end position="150"/>
    </location>
</feature>